<proteinExistence type="predicted"/>
<dbReference type="VEuPathDB" id="FungiDB:PGTG_21303"/>
<keyword evidence="4" id="KW-1185">Reference proteome</keyword>
<evidence type="ECO:0000313" key="3">
    <source>
        <dbReference type="EMBL" id="EHS63011.1"/>
    </source>
</evidence>
<evidence type="ECO:0000256" key="1">
    <source>
        <dbReference type="SAM" id="MobiDB-lite"/>
    </source>
</evidence>
<protein>
    <recommendedName>
        <fullName evidence="2">No apical meristem-associated C-terminal domain-containing protein</fullName>
    </recommendedName>
</protein>
<dbReference type="HOGENOM" id="CLU_012390_7_2_1"/>
<feature type="compositionally biased region" description="Basic and acidic residues" evidence="1">
    <location>
        <begin position="111"/>
        <end position="121"/>
    </location>
</feature>
<dbReference type="InParanoid" id="H6QR36"/>
<dbReference type="AlphaFoldDB" id="H6QR36"/>
<feature type="domain" description="No apical meristem-associated C-terminal" evidence="2">
    <location>
        <begin position="220"/>
        <end position="379"/>
    </location>
</feature>
<dbReference type="Pfam" id="PF14303">
    <property type="entry name" value="NAM-associated"/>
    <property type="match status" value="1"/>
</dbReference>
<feature type="compositionally biased region" description="Acidic residues" evidence="1">
    <location>
        <begin position="101"/>
        <end position="110"/>
    </location>
</feature>
<feature type="region of interest" description="Disordered" evidence="1">
    <location>
        <begin position="1"/>
        <end position="121"/>
    </location>
</feature>
<dbReference type="EMBL" id="DS178278">
    <property type="protein sequence ID" value="EHS63011.1"/>
    <property type="molecule type" value="Genomic_DNA"/>
</dbReference>
<dbReference type="OrthoDB" id="2507429at2759"/>
<dbReference type="RefSeq" id="XP_003890015.1">
    <property type="nucleotide sequence ID" value="XM_003889966.1"/>
</dbReference>
<dbReference type="PANTHER" id="PTHR45125:SF3">
    <property type="entry name" value="NO-APICAL-MERISTEM-ASSOCIATED CARBOXY-TERMINAL DOMAIN PROTEIN"/>
    <property type="match status" value="1"/>
</dbReference>
<evidence type="ECO:0000313" key="4">
    <source>
        <dbReference type="Proteomes" id="UP000008783"/>
    </source>
</evidence>
<feature type="compositionally biased region" description="Low complexity" evidence="1">
    <location>
        <begin position="253"/>
        <end position="272"/>
    </location>
</feature>
<feature type="compositionally biased region" description="Low complexity" evidence="1">
    <location>
        <begin position="52"/>
        <end position="62"/>
    </location>
</feature>
<dbReference type="InterPro" id="IPR029466">
    <property type="entry name" value="NAM-associated_C"/>
</dbReference>
<evidence type="ECO:0000259" key="2">
    <source>
        <dbReference type="Pfam" id="PF14303"/>
    </source>
</evidence>
<sequence>MTTPNNIVLDPALQAPFPNTDTMESEGPLAPQKSSRKRNISSRDNLYSISVPKPKTAKTPAAKPKPPKKTAKKKNQTPKETGNEEGQPVAPDEERQGEGGEGSDSEDSDESDKQARAPNYLEHEDLQLCTSWLEITEDGRKGTNQTGAAFWETVANHYRSKIPQPPRPLKSIKGHWGLIQAALNKFHGCVNQINHWNPSGTTVANRISMAHTLYSKLHERPFKYMSCYDLLSKAPKWHDYNASITKKAEQKNSATAQPLSPLPASLPSSTPAETVNSTSDASGDETARGGELARPNGRKKAKVAYQVERLDKSNHEHLKKMAVAHVDIAEVAKKQHTSLASAMSAQHSALERLADEAIMNKDLTGADDDVKRYYTLQRK</sequence>
<organism evidence="3 4">
    <name type="scientific">Puccinia graminis f. sp. tritici (strain CRL 75-36-700-3 / race SCCL)</name>
    <name type="common">Black stem rust fungus</name>
    <dbReference type="NCBI Taxonomy" id="418459"/>
    <lineage>
        <taxon>Eukaryota</taxon>
        <taxon>Fungi</taxon>
        <taxon>Dikarya</taxon>
        <taxon>Basidiomycota</taxon>
        <taxon>Pucciniomycotina</taxon>
        <taxon>Pucciniomycetes</taxon>
        <taxon>Pucciniales</taxon>
        <taxon>Pucciniaceae</taxon>
        <taxon>Puccinia</taxon>
    </lineage>
</organism>
<reference evidence="4" key="1">
    <citation type="journal article" date="2011" name="Proc. Natl. Acad. Sci. U.S.A.">
        <title>Obligate biotrophy features unraveled by the genomic analysis of rust fungi.</title>
        <authorList>
            <person name="Duplessis S."/>
            <person name="Cuomo C.A."/>
            <person name="Lin Y.-C."/>
            <person name="Aerts A."/>
            <person name="Tisserant E."/>
            <person name="Veneault-Fourrey C."/>
            <person name="Joly D.L."/>
            <person name="Hacquard S."/>
            <person name="Amselem J."/>
            <person name="Cantarel B.L."/>
            <person name="Chiu R."/>
            <person name="Coutinho P.M."/>
            <person name="Feau N."/>
            <person name="Field M."/>
            <person name="Frey P."/>
            <person name="Gelhaye E."/>
            <person name="Goldberg J."/>
            <person name="Grabherr M.G."/>
            <person name="Kodira C.D."/>
            <person name="Kohler A."/>
            <person name="Kuees U."/>
            <person name="Lindquist E.A."/>
            <person name="Lucas S.M."/>
            <person name="Mago R."/>
            <person name="Mauceli E."/>
            <person name="Morin E."/>
            <person name="Murat C."/>
            <person name="Pangilinan J.L."/>
            <person name="Park R."/>
            <person name="Pearson M."/>
            <person name="Quesneville H."/>
            <person name="Rouhier N."/>
            <person name="Sakthikumar S."/>
            <person name="Salamov A.A."/>
            <person name="Schmutz J."/>
            <person name="Selles B."/>
            <person name="Shapiro H."/>
            <person name="Tanguay P."/>
            <person name="Tuskan G.A."/>
            <person name="Henrissat B."/>
            <person name="Van de Peer Y."/>
            <person name="Rouze P."/>
            <person name="Ellis J.G."/>
            <person name="Dodds P.N."/>
            <person name="Schein J.E."/>
            <person name="Zhong S."/>
            <person name="Hamelin R.C."/>
            <person name="Grigoriev I.V."/>
            <person name="Szabo L.J."/>
            <person name="Martin F."/>
        </authorList>
    </citation>
    <scope>NUCLEOTIDE SEQUENCE [LARGE SCALE GENOMIC DNA]</scope>
    <source>
        <strain evidence="4">CRL 75-36-700-3 / race SCCL</strain>
    </source>
</reference>
<accession>H6QR36</accession>
<dbReference type="GeneID" id="13540941"/>
<dbReference type="STRING" id="418459.H6QR36"/>
<feature type="compositionally biased region" description="Basic residues" evidence="1">
    <location>
        <begin position="65"/>
        <end position="76"/>
    </location>
</feature>
<dbReference type="Proteomes" id="UP000008783">
    <property type="component" value="Unassembled WGS sequence"/>
</dbReference>
<name>H6QR36_PUCGT</name>
<gene>
    <name evidence="3" type="ORF">PGTG_21303</name>
</gene>
<feature type="region of interest" description="Disordered" evidence="1">
    <location>
        <begin position="248"/>
        <end position="301"/>
    </location>
</feature>
<dbReference type="KEGG" id="pgr:PGTG_21303"/>
<dbReference type="PANTHER" id="PTHR45125">
    <property type="entry name" value="F21J9.4-RELATED"/>
    <property type="match status" value="1"/>
</dbReference>